<dbReference type="InterPro" id="IPR042097">
    <property type="entry name" value="Aminopeptidase_N-like_N_sf"/>
</dbReference>
<accession>A0A183V441</accession>
<dbReference type="SUPFAM" id="SSF55486">
    <property type="entry name" value="Metalloproteases ('zincins'), catalytic domain"/>
    <property type="match status" value="1"/>
</dbReference>
<proteinExistence type="predicted"/>
<dbReference type="Proteomes" id="UP000050794">
    <property type="component" value="Unassembled WGS sequence"/>
</dbReference>
<dbReference type="WBParaSite" id="TCNE_0001551201-mRNA-1">
    <property type="protein sequence ID" value="TCNE_0001551201-mRNA-1"/>
    <property type="gene ID" value="TCNE_0001551201"/>
</dbReference>
<dbReference type="InterPro" id="IPR034015">
    <property type="entry name" value="M1_LTA4H"/>
</dbReference>
<dbReference type="PANTHER" id="PTHR45726">
    <property type="entry name" value="LEUKOTRIENE A-4 HYDROLASE"/>
    <property type="match status" value="1"/>
</dbReference>
<protein>
    <submittedName>
        <fullName evidence="7">Peptidase_M1 domain-containing protein</fullName>
    </submittedName>
</protein>
<name>A0A183V441_TOXCA</name>
<dbReference type="SUPFAM" id="SSF63737">
    <property type="entry name" value="Leukotriene A4 hydrolase N-terminal domain"/>
    <property type="match status" value="1"/>
</dbReference>
<dbReference type="Gene3D" id="3.30.2010.30">
    <property type="match status" value="1"/>
</dbReference>
<gene>
    <name evidence="5" type="ORF">TCNE_LOCUS15511</name>
</gene>
<feature type="chain" id="PRO_5044553583" evidence="3">
    <location>
        <begin position="20"/>
        <end position="370"/>
    </location>
</feature>
<dbReference type="InterPro" id="IPR014782">
    <property type="entry name" value="Peptidase_M1_dom"/>
</dbReference>
<dbReference type="GO" id="GO:0008237">
    <property type="term" value="F:metallopeptidase activity"/>
    <property type="evidence" value="ECO:0007669"/>
    <property type="project" value="InterPro"/>
</dbReference>
<feature type="signal peptide" evidence="3">
    <location>
        <begin position="1"/>
        <end position="19"/>
    </location>
</feature>
<feature type="binding site" evidence="2">
    <location>
        <position position="179"/>
    </location>
    <ligand>
        <name>Zn(2+)</name>
        <dbReference type="ChEBI" id="CHEBI:29105"/>
        <note>catalytic</note>
    </ligand>
</feature>
<evidence type="ECO:0000313" key="7">
    <source>
        <dbReference type="WBParaSite" id="TCNE_0001551201-mRNA-1"/>
    </source>
</evidence>
<dbReference type="Pfam" id="PF01433">
    <property type="entry name" value="Peptidase_M1"/>
    <property type="match status" value="1"/>
</dbReference>
<feature type="active site" description="Proton acceptor" evidence="1">
    <location>
        <position position="176"/>
    </location>
</feature>
<evidence type="ECO:0000256" key="2">
    <source>
        <dbReference type="PIRSR" id="PIRSR634015-3"/>
    </source>
</evidence>
<feature type="domain" description="Peptidase M1 membrane alanine aminopeptidase" evidence="4">
    <location>
        <begin position="165"/>
        <end position="326"/>
    </location>
</feature>
<dbReference type="GO" id="GO:0008270">
    <property type="term" value="F:zinc ion binding"/>
    <property type="evidence" value="ECO:0007669"/>
    <property type="project" value="InterPro"/>
</dbReference>
<evidence type="ECO:0000313" key="5">
    <source>
        <dbReference type="EMBL" id="VDM46832.1"/>
    </source>
</evidence>
<dbReference type="EMBL" id="UYWY01022919">
    <property type="protein sequence ID" value="VDM46832.1"/>
    <property type="molecule type" value="Genomic_DNA"/>
</dbReference>
<feature type="binding site" evidence="2">
    <location>
        <position position="197"/>
    </location>
    <ligand>
        <name>Zn(2+)</name>
        <dbReference type="ChEBI" id="CHEBI:29105"/>
        <note>catalytic</note>
    </ligand>
</feature>
<keyword evidence="2" id="KW-0862">Zinc</keyword>
<organism evidence="6 7">
    <name type="scientific">Toxocara canis</name>
    <name type="common">Canine roundworm</name>
    <dbReference type="NCBI Taxonomy" id="6265"/>
    <lineage>
        <taxon>Eukaryota</taxon>
        <taxon>Metazoa</taxon>
        <taxon>Ecdysozoa</taxon>
        <taxon>Nematoda</taxon>
        <taxon>Chromadorea</taxon>
        <taxon>Rhabditida</taxon>
        <taxon>Spirurina</taxon>
        <taxon>Ascaridomorpha</taxon>
        <taxon>Ascaridoidea</taxon>
        <taxon>Toxocaridae</taxon>
        <taxon>Toxocara</taxon>
    </lineage>
</organism>
<reference evidence="7" key="1">
    <citation type="submission" date="2016-06" db="UniProtKB">
        <authorList>
            <consortium name="WormBaseParasite"/>
        </authorList>
    </citation>
    <scope>IDENTIFICATION</scope>
</reference>
<keyword evidence="2" id="KW-0479">Metal-binding</keyword>
<reference evidence="5 6" key="2">
    <citation type="submission" date="2018-11" db="EMBL/GenBank/DDBJ databases">
        <authorList>
            <consortium name="Pathogen Informatics"/>
        </authorList>
    </citation>
    <scope>NUCLEOTIDE SEQUENCE [LARGE SCALE GENOMIC DNA]</scope>
</reference>
<keyword evidence="3" id="KW-0732">Signal</keyword>
<evidence type="ECO:0000259" key="4">
    <source>
        <dbReference type="Pfam" id="PF01433"/>
    </source>
</evidence>
<feature type="active site" description="Proton donor" evidence="1">
    <location>
        <position position="289"/>
    </location>
</feature>
<evidence type="ECO:0000256" key="1">
    <source>
        <dbReference type="PIRSR" id="PIRSR634015-1"/>
    </source>
</evidence>
<keyword evidence="6" id="KW-1185">Reference proteome</keyword>
<dbReference type="InterPro" id="IPR027268">
    <property type="entry name" value="Peptidase_M4/M1_CTD_sf"/>
</dbReference>
<feature type="binding site" evidence="2">
    <location>
        <position position="175"/>
    </location>
    <ligand>
        <name>Zn(2+)</name>
        <dbReference type="ChEBI" id="CHEBI:29105"/>
        <note>catalytic</note>
    </ligand>
</feature>
<evidence type="ECO:0000313" key="6">
    <source>
        <dbReference type="Proteomes" id="UP000050794"/>
    </source>
</evidence>
<evidence type="ECO:0000256" key="3">
    <source>
        <dbReference type="SAM" id="SignalP"/>
    </source>
</evidence>
<comment type="cofactor">
    <cofactor evidence="2">
        <name>Zn(2+)</name>
        <dbReference type="ChEBI" id="CHEBI:29105"/>
    </cofactor>
    <text evidence="2">Binds 1 zinc ion per subunit.</text>
</comment>
<dbReference type="AlphaFoldDB" id="A0A183V441"/>
<dbReference type="Gene3D" id="1.10.390.10">
    <property type="entry name" value="Neutral Protease Domain 2"/>
    <property type="match status" value="1"/>
</dbReference>
<sequence>MSVPLSVIALVGGIQVGQAVDDKRRSGYKIYTYEQTVPIPSYLISFIVGVFEGRDISHRIRVWAEPSMVSEAEYEFANLAEKLFGNYVWKRCDMVVLPKSFPVGGMENPCLIFLSPTLIVRHFLQSTFFIEHISFASSKCSFVYTAQQLVLLYNAGHRLFRLQTGDRSETILVIHEQVHAWWGNLVTNARWGDMLNEGFATYFEQRIGALIYGEKYRQFSGLKTWTSILMPMRKICCWNKAKWQTDALTSAFTDENVFEKFNPNHPFTQLVQDQSGGIDPNDAFSMIYYEKGQVFLYYLEKRVGQEEFDACYRDYLKKFAFKSVDSLMWKQHFVSFFKSRPQLLEDIDFDVWMYGRGMPPLKPEYDYSFF</sequence>
<dbReference type="PANTHER" id="PTHR45726:SF3">
    <property type="entry name" value="LEUKOTRIENE A-4 HYDROLASE"/>
    <property type="match status" value="1"/>
</dbReference>